<sequence length="261" mass="28636">MTHEARVVVSIEQSTATVLLDNPGQYNALTKDMCLQLLGAFASLAADPTVATIVVRGANCSFCSGIAIDQMDRVLFDRDDRGELINHFDLVDRSIQNCGKTTIAVVEGNCFGGGWQLAAACEMQLASDQVRLAITPAKIGLVFPRPGIERLVRTVGEDRAKYLLYSGARLSAEDIKNWGLFTLVVPHTELEARLGQLLSQLQANSAYSIDRTREAIALAVNAEPSDDWWDSAWEENAQNEDLAEGREAFLQHRAPDFPSKK</sequence>
<dbReference type="Proteomes" id="UP001486888">
    <property type="component" value="Chromosome"/>
</dbReference>
<dbReference type="InterPro" id="IPR029045">
    <property type="entry name" value="ClpP/crotonase-like_dom_sf"/>
</dbReference>
<dbReference type="RefSeq" id="WP_345471155.1">
    <property type="nucleotide sequence ID" value="NZ_CP125942.1"/>
</dbReference>
<evidence type="ECO:0000313" key="5">
    <source>
        <dbReference type="EMBL" id="XAO45550.1"/>
    </source>
</evidence>
<accession>A0AAU6WCP9</accession>
<dbReference type="InterPro" id="IPR014748">
    <property type="entry name" value="Enoyl-CoA_hydra_C"/>
</dbReference>
<protein>
    <submittedName>
        <fullName evidence="5">Enoyl-CoA hydratase/isomerase family protein</fullName>
    </submittedName>
</protein>
<proteinExistence type="inferred from homology"/>
<comment type="similarity">
    <text evidence="1">Belongs to the enoyl-CoA hydratase/isomerase family.</text>
</comment>
<dbReference type="GO" id="GO:0004300">
    <property type="term" value="F:enoyl-CoA hydratase activity"/>
    <property type="evidence" value="ECO:0007669"/>
    <property type="project" value="UniProtKB-EC"/>
</dbReference>
<dbReference type="KEGG" id="gey:QMQ05_14550"/>
<comment type="catalytic activity">
    <reaction evidence="4">
        <text>a 4-saturated-(3S)-3-hydroxyacyl-CoA = a (3E)-enoyl-CoA + H2O</text>
        <dbReference type="Rhea" id="RHEA:20724"/>
        <dbReference type="ChEBI" id="CHEBI:15377"/>
        <dbReference type="ChEBI" id="CHEBI:58521"/>
        <dbReference type="ChEBI" id="CHEBI:137480"/>
        <dbReference type="EC" id="4.2.1.17"/>
    </reaction>
</comment>
<dbReference type="EMBL" id="CP125942">
    <property type="protein sequence ID" value="XAO45550.1"/>
    <property type="molecule type" value="Genomic_DNA"/>
</dbReference>
<dbReference type="Pfam" id="PF00378">
    <property type="entry name" value="ECH_1"/>
    <property type="match status" value="1"/>
</dbReference>
<name>A0AAU6WCP9_9MICC</name>
<organism evidence="5 6">
    <name type="scientific">Glutamicibacter ectropisis</name>
    <dbReference type="NCBI Taxonomy" id="3046593"/>
    <lineage>
        <taxon>Bacteria</taxon>
        <taxon>Bacillati</taxon>
        <taxon>Actinomycetota</taxon>
        <taxon>Actinomycetes</taxon>
        <taxon>Micrococcales</taxon>
        <taxon>Micrococcaceae</taxon>
        <taxon>Glutamicibacter</taxon>
    </lineage>
</organism>
<dbReference type="PANTHER" id="PTHR11941">
    <property type="entry name" value="ENOYL-COA HYDRATASE-RELATED"/>
    <property type="match status" value="1"/>
</dbReference>
<keyword evidence="6" id="KW-1185">Reference proteome</keyword>
<dbReference type="SUPFAM" id="SSF52096">
    <property type="entry name" value="ClpP/crotonase"/>
    <property type="match status" value="1"/>
</dbReference>
<dbReference type="PANTHER" id="PTHR11941:SF54">
    <property type="entry name" value="ENOYL-COA HYDRATASE, MITOCHONDRIAL"/>
    <property type="match status" value="1"/>
</dbReference>
<evidence type="ECO:0000256" key="2">
    <source>
        <dbReference type="ARBA" id="ARBA00023239"/>
    </source>
</evidence>
<evidence type="ECO:0000256" key="1">
    <source>
        <dbReference type="ARBA" id="ARBA00005254"/>
    </source>
</evidence>
<dbReference type="GO" id="GO:0006635">
    <property type="term" value="P:fatty acid beta-oxidation"/>
    <property type="evidence" value="ECO:0007669"/>
    <property type="project" value="TreeGrafter"/>
</dbReference>
<dbReference type="CDD" id="cd06558">
    <property type="entry name" value="crotonase-like"/>
    <property type="match status" value="1"/>
</dbReference>
<dbReference type="Gene3D" id="3.90.226.10">
    <property type="entry name" value="2-enoyl-CoA Hydratase, Chain A, domain 1"/>
    <property type="match status" value="1"/>
</dbReference>
<dbReference type="InterPro" id="IPR001753">
    <property type="entry name" value="Enoyl-CoA_hydra/iso"/>
</dbReference>
<keyword evidence="2" id="KW-0456">Lyase</keyword>
<comment type="catalytic activity">
    <reaction evidence="3">
        <text>a (3S)-3-hydroxyacyl-CoA = a (2E)-enoyl-CoA + H2O</text>
        <dbReference type="Rhea" id="RHEA:16105"/>
        <dbReference type="ChEBI" id="CHEBI:15377"/>
        <dbReference type="ChEBI" id="CHEBI:57318"/>
        <dbReference type="ChEBI" id="CHEBI:58856"/>
        <dbReference type="EC" id="4.2.1.17"/>
    </reaction>
</comment>
<dbReference type="Gene3D" id="1.10.12.10">
    <property type="entry name" value="Lyase 2-enoyl-coa Hydratase, Chain A, domain 2"/>
    <property type="match status" value="1"/>
</dbReference>
<reference evidence="5 6" key="1">
    <citation type="submission" date="2023-05" db="EMBL/GenBank/DDBJ databases">
        <title>Glutamicibacter sp. B1, complete genome.</title>
        <authorList>
            <person name="Long Y.H."/>
            <person name="Fang T."/>
            <person name="Li X.Y."/>
        </authorList>
    </citation>
    <scope>NUCLEOTIDE SEQUENCE [LARGE SCALE GENOMIC DNA]</scope>
    <source>
        <strain evidence="5 6">B1</strain>
    </source>
</reference>
<dbReference type="AlphaFoldDB" id="A0AAU6WCP9"/>
<evidence type="ECO:0000256" key="3">
    <source>
        <dbReference type="ARBA" id="ARBA00023709"/>
    </source>
</evidence>
<evidence type="ECO:0000313" key="6">
    <source>
        <dbReference type="Proteomes" id="UP001486888"/>
    </source>
</evidence>
<gene>
    <name evidence="5" type="ORF">QMQ05_14550</name>
</gene>
<evidence type="ECO:0000256" key="4">
    <source>
        <dbReference type="ARBA" id="ARBA00023717"/>
    </source>
</evidence>